<reference evidence="2 3" key="1">
    <citation type="submission" date="2017-07" db="EMBL/GenBank/DDBJ databases">
        <title>Draft whole genome sequences of clinical Proprionibacteriaceae strains.</title>
        <authorList>
            <person name="Bernier A.-M."/>
            <person name="Bernard K."/>
            <person name="Domingo M.-C."/>
        </authorList>
    </citation>
    <scope>NUCLEOTIDE SEQUENCE [LARGE SCALE GENOMIC DNA]</scope>
    <source>
        <strain evidence="2 3">NML 160184</strain>
    </source>
</reference>
<accession>A0A255EPH3</accession>
<protein>
    <recommendedName>
        <fullName evidence="4">Secreted protein</fullName>
    </recommendedName>
</protein>
<dbReference type="Proteomes" id="UP000216533">
    <property type="component" value="Unassembled WGS sequence"/>
</dbReference>
<evidence type="ECO:0000313" key="2">
    <source>
        <dbReference type="EMBL" id="OYN91495.1"/>
    </source>
</evidence>
<sequence length="203" mass="21947">MKQQYLRRGLLAAGAALALTAASVIGVSSLTAGADSDRDIVVTSWGQLPTDAESKEQLSKQEQPAVQLSDGQRAFIYEQVEPAWQAAIRAAPQDLPEGYYYPSAEQMFSWVEPGSSFDDLFFLSHAVQVWKCAWIDQAVTAGTDASPSAKDLWTRLTETENSLVGGTGTTELNRQTASAAQAEGTSTLRYAHRSCGHGFIWKG</sequence>
<dbReference type="EMBL" id="NMVI01000002">
    <property type="protein sequence ID" value="OYN91495.1"/>
    <property type="molecule type" value="Genomic_DNA"/>
</dbReference>
<dbReference type="RefSeq" id="WP_094449355.1">
    <property type="nucleotide sequence ID" value="NZ_NMVI01000002.1"/>
</dbReference>
<proteinExistence type="predicted"/>
<gene>
    <name evidence="2" type="ORF">CGZ92_00135</name>
</gene>
<feature type="signal peptide" evidence="1">
    <location>
        <begin position="1"/>
        <end position="34"/>
    </location>
</feature>
<keyword evidence="1" id="KW-0732">Signal</keyword>
<evidence type="ECO:0000313" key="3">
    <source>
        <dbReference type="Proteomes" id="UP000216533"/>
    </source>
</evidence>
<evidence type="ECO:0008006" key="4">
    <source>
        <dbReference type="Google" id="ProtNLM"/>
    </source>
</evidence>
<feature type="chain" id="PRO_5012581062" description="Secreted protein" evidence="1">
    <location>
        <begin position="35"/>
        <end position="203"/>
    </location>
</feature>
<dbReference type="InterPro" id="IPR006311">
    <property type="entry name" value="TAT_signal"/>
</dbReference>
<name>A0A255EPH3_9ACTN</name>
<comment type="caution">
    <text evidence="2">The sequence shown here is derived from an EMBL/GenBank/DDBJ whole genome shotgun (WGS) entry which is preliminary data.</text>
</comment>
<evidence type="ECO:0000256" key="1">
    <source>
        <dbReference type="SAM" id="SignalP"/>
    </source>
</evidence>
<dbReference type="PROSITE" id="PS51318">
    <property type="entry name" value="TAT"/>
    <property type="match status" value="1"/>
</dbReference>
<organism evidence="2 3">
    <name type="scientific">Parenemella sanctibonifatiensis</name>
    <dbReference type="NCBI Taxonomy" id="2016505"/>
    <lineage>
        <taxon>Bacteria</taxon>
        <taxon>Bacillati</taxon>
        <taxon>Actinomycetota</taxon>
        <taxon>Actinomycetes</taxon>
        <taxon>Propionibacteriales</taxon>
        <taxon>Propionibacteriaceae</taxon>
        <taxon>Parenemella</taxon>
    </lineage>
</organism>
<dbReference type="AlphaFoldDB" id="A0A255EPH3"/>